<dbReference type="EMBL" id="JAFICZ010000001">
    <property type="protein sequence ID" value="MBP1297501.1"/>
    <property type="molecule type" value="Genomic_DNA"/>
</dbReference>
<gene>
    <name evidence="1" type="ORF">JOH49_007254</name>
</gene>
<dbReference type="Proteomes" id="UP000673383">
    <property type="component" value="Unassembled WGS sequence"/>
</dbReference>
<protein>
    <submittedName>
        <fullName evidence="1">Uncharacterized protein</fullName>
    </submittedName>
</protein>
<reference evidence="1" key="1">
    <citation type="submission" date="2021-02" db="EMBL/GenBank/DDBJ databases">
        <title>Genomic Encyclopedia of Type Strains, Phase IV (KMG-V): Genome sequencing to study the core and pangenomes of soil and plant-associated prokaryotes.</title>
        <authorList>
            <person name="Whitman W."/>
        </authorList>
    </citation>
    <scope>NUCLEOTIDE SEQUENCE</scope>
    <source>
        <strain evidence="1">USDA 406</strain>
    </source>
</reference>
<evidence type="ECO:0000313" key="2">
    <source>
        <dbReference type="Proteomes" id="UP000673383"/>
    </source>
</evidence>
<evidence type="ECO:0000313" key="1">
    <source>
        <dbReference type="EMBL" id="MBP1297501.1"/>
    </source>
</evidence>
<sequence>MAVQNDLELVADYLCVVVPSRNADRERLEVVEETVQVDRVLLWILAQTSIALGVRKTSRDSVKYWVDIVPLTSSERSV</sequence>
<organism evidence="1 2">
    <name type="scientific">Bradyrhizobium elkanii</name>
    <dbReference type="NCBI Taxonomy" id="29448"/>
    <lineage>
        <taxon>Bacteria</taxon>
        <taxon>Pseudomonadati</taxon>
        <taxon>Pseudomonadota</taxon>
        <taxon>Alphaproteobacteria</taxon>
        <taxon>Hyphomicrobiales</taxon>
        <taxon>Nitrobacteraceae</taxon>
        <taxon>Bradyrhizobium</taxon>
    </lineage>
</organism>
<dbReference type="AlphaFoldDB" id="A0A8I2C9J9"/>
<name>A0A8I2C9J9_BRAEL</name>
<proteinExistence type="predicted"/>
<comment type="caution">
    <text evidence="1">The sequence shown here is derived from an EMBL/GenBank/DDBJ whole genome shotgun (WGS) entry which is preliminary data.</text>
</comment>
<accession>A0A8I2C9J9</accession>